<proteinExistence type="predicted"/>
<dbReference type="Gene3D" id="3.40.190.10">
    <property type="entry name" value="Periplasmic binding protein-like II"/>
    <property type="match status" value="4"/>
</dbReference>
<dbReference type="InterPro" id="IPR044440">
    <property type="entry name" value="GABAb_receptor_plant_PBP1"/>
</dbReference>
<dbReference type="Pfam" id="PF01094">
    <property type="entry name" value="ANF_receptor"/>
    <property type="match status" value="2"/>
</dbReference>
<evidence type="ECO:0000256" key="14">
    <source>
        <dbReference type="SAM" id="Phobius"/>
    </source>
</evidence>
<accession>A0ABQ8DKX7</accession>
<evidence type="ECO:0000313" key="16">
    <source>
        <dbReference type="EMBL" id="KAH0930005.1"/>
    </source>
</evidence>
<comment type="function">
    <text evidence="12">Glutamate-gated receptor that probably acts as a non-selective cation channel. May be involved in light-signal transduction and calcium homeostasis via the regulation of calcium influx into cells.</text>
</comment>
<protein>
    <recommendedName>
        <fullName evidence="15">Ionotropic glutamate receptor C-terminal domain-containing protein</fullName>
    </recommendedName>
</protein>
<dbReference type="PANTHER" id="PTHR34836">
    <property type="entry name" value="OS06G0188250 PROTEIN"/>
    <property type="match status" value="1"/>
</dbReference>
<evidence type="ECO:0000256" key="7">
    <source>
        <dbReference type="ARBA" id="ARBA00023136"/>
    </source>
</evidence>
<dbReference type="Gene3D" id="1.10.287.70">
    <property type="match status" value="1"/>
</dbReference>
<evidence type="ECO:0000256" key="2">
    <source>
        <dbReference type="ARBA" id="ARBA00011095"/>
    </source>
</evidence>
<keyword evidence="6" id="KW-0406">Ion transport</keyword>
<evidence type="ECO:0000259" key="15">
    <source>
        <dbReference type="SMART" id="SM00079"/>
    </source>
</evidence>
<comment type="subcellular location">
    <subcellularLocation>
        <location evidence="1">Membrane</location>
        <topology evidence="1">Multi-pass membrane protein</topology>
    </subcellularLocation>
</comment>
<keyword evidence="3" id="KW-0813">Transport</keyword>
<name>A0ABQ8DKX7_BRANA</name>
<keyword evidence="9" id="KW-0325">Glycoprotein</keyword>
<feature type="transmembrane region" description="Helical" evidence="14">
    <location>
        <begin position="27"/>
        <end position="44"/>
    </location>
</feature>
<keyword evidence="8" id="KW-0675">Receptor</keyword>
<evidence type="ECO:0000256" key="4">
    <source>
        <dbReference type="ARBA" id="ARBA00022692"/>
    </source>
</evidence>
<feature type="region of interest" description="Disordered" evidence="13">
    <location>
        <begin position="1610"/>
        <end position="1638"/>
    </location>
</feature>
<dbReference type="InterPro" id="IPR001828">
    <property type="entry name" value="ANF_lig-bd_rcpt"/>
</dbReference>
<dbReference type="PANTHER" id="PTHR34836:SF1">
    <property type="entry name" value="OS09G0428600 PROTEIN"/>
    <property type="match status" value="1"/>
</dbReference>
<gene>
    <name evidence="16" type="ORF">HID58_015732</name>
</gene>
<dbReference type="InterPro" id="IPR001320">
    <property type="entry name" value="Iontro_rcpt_C"/>
</dbReference>
<dbReference type="Pfam" id="PF00060">
    <property type="entry name" value="Lig_chan"/>
    <property type="match status" value="1"/>
</dbReference>
<feature type="transmembrane region" description="Helical" evidence="14">
    <location>
        <begin position="1361"/>
        <end position="1380"/>
    </location>
</feature>
<dbReference type="CDD" id="cd19990">
    <property type="entry name" value="PBP1_GABAb_receptor_plant"/>
    <property type="match status" value="1"/>
</dbReference>
<dbReference type="SMART" id="SM00079">
    <property type="entry name" value="PBPe"/>
    <property type="match status" value="1"/>
</dbReference>
<dbReference type="SUPFAM" id="SSF81324">
    <property type="entry name" value="Voltage-gated potassium channels"/>
    <property type="match status" value="1"/>
</dbReference>
<comment type="caution">
    <text evidence="16">The sequence shown here is derived from an EMBL/GenBank/DDBJ whole genome shotgun (WGS) entry which is preliminary data.</text>
</comment>
<dbReference type="Proteomes" id="UP000824890">
    <property type="component" value="Unassembled WGS sequence"/>
</dbReference>
<keyword evidence="17" id="KW-1185">Reference proteome</keyword>
<evidence type="ECO:0000256" key="6">
    <source>
        <dbReference type="ARBA" id="ARBA00023065"/>
    </source>
</evidence>
<dbReference type="EMBL" id="JAGKQM010000004">
    <property type="protein sequence ID" value="KAH0930005.1"/>
    <property type="molecule type" value="Genomic_DNA"/>
</dbReference>
<keyword evidence="11" id="KW-0407">Ion channel</keyword>
<feature type="non-terminal residue" evidence="16">
    <location>
        <position position="1"/>
    </location>
</feature>
<dbReference type="Gene3D" id="3.40.50.2300">
    <property type="match status" value="4"/>
</dbReference>
<evidence type="ECO:0000256" key="13">
    <source>
        <dbReference type="SAM" id="MobiDB-lite"/>
    </source>
</evidence>
<evidence type="ECO:0000256" key="11">
    <source>
        <dbReference type="ARBA" id="ARBA00023303"/>
    </source>
</evidence>
<keyword evidence="7 14" id="KW-0472">Membrane</keyword>
<sequence length="1638" mass="185751">KKGKLRGDIKFQNLWTKMMNPTKANNIFLGVPFIWGFMLMNVGLGKSPTSEIKIGIVLDLQTPFSKICLTSINMSLSDFYENHSNYTTRIAIHVRDSLEDAVQASAAGLFLFCLSCFASPLLLLNETLVLPPTYELRPALDLIKNEKFMIRLANKSQVPVITFSATSPLLTSTKTPYFVEPTLNDLLQVRAIAAIVKSFEWRMDNEFGEGIMPYLADALYKMLAMIRLQKPALQAHDMQTRVFVAHMPPNLGFRRYWDDGGRVCMDIYDGMTNWIGSTEHGSNLENMQGVLSRIPKSKELGNFSLDGRKYLGRLMQNQCFFALRAYDSITALGHGRGENEHKELTSLSDVDFNGLAGKFKPLTWSSAINFDIINFIGKEERIIGSWTQAMDLGWVCDMAREVDSHSERMGDSNGRARKFKVGVPLKRGFLGFVDVKQADPRKATYQQKSLKLLLKGCLTQSPRYVTFDTPNHSYDTLVEQVHNGMFDAAVGDITIRANRFSVDFHVPYTESGDNENNTWFFLLPWSLGLWVTTACFFIFIEHRVNTDFRGRPSHHQSALVSGSPSPLLILFAHRKFTKAFTDDKRSEQLARFVVIVCCFVVLVLTQSYQRITHLFLTVQRLKPEVTTEIVGYQNGSFVLEFLIKKGFQGYQLKPYNSAEECHNLLINGTSKGGIAAAFDEVFPKNSPLTDDVSRAILEVIENDEMQQIENKWFPKRVIVMIQPSFLHTTGLASVAFGVLLRSWLFSSLWLFSFMNIGTRCMRTPKFLSGESYDLVRSFDEKDIKSHMFRIVRFIITYHGHKIRQRNMEFELRRVSPVPTLDLIKNEKVSAIIGPRSSLQAEFMIRLANKSQVPVITFSATSPLLTSTKTPYFVRATLNDLLQVRAIAAIVKSFEWRSVVAIYVDNEFGEGIMPYLADALQDVHTCVTIRSVISLEASNDQITNQLYKLMTMQTRVFVAHMPPNLGFRVIQKARDIGMMGEGYVWIFTDGMTNWIGSTEHGSNLENMQGVLGLRSRIPKSKELGNFSLRWEKIFGQANAKPNVFALRAYDSITALATAVEKTNTKNLRYDNLISAFLNNTTDLGTLGVSRYGPSLLKSLSDVDFNGLAGKFKLVNMELEPSTFDIINFIGKEERIIGSWTQSNGLVNENPTSERLGPVIWPGKSTVIPRGWEIPTDGKKRFKVGVPLKRGFLGFVDVKQADPRKATIPTGYSIEVFEAALKRLPYSVIHRYVTFDTPNHSYDTLVEQVHNGMFDAAVGDITIRANRFVSVDFTLPYTESGVFMLVPMKDNENNTWFFLLPWSLGLWVTTACFFIFIGFIVWILEHRVNTDFRGPPHHQIGTSFWFSFSTINFAHREKVVSNLARFVVIVWCFVVLVLTQSYTANHTSFLTVQRLKPEVTTVNELIENKEIVGYQNGSFVLEFLIKKGFQGYQLKPYNSAEECHNLLINGTSKGGIAAAFDEVAYLKLIISQYCNKYAIVEPSFKSSGFGFVFPKNSPLTDDVSRAILEVIENDEMQQIENKWFSKKSNCSDPTFIPSHNRLSDSEISFWRKLTILVRSFDEKDIKSHMFKDSAVHNVSSPSTQCTPRSSTMQNIPWPQNPSENMEFELRRVSPVPSEEFSTPQLEQDEDEEANTLREVE</sequence>
<organism evidence="16 17">
    <name type="scientific">Brassica napus</name>
    <name type="common">Rape</name>
    <dbReference type="NCBI Taxonomy" id="3708"/>
    <lineage>
        <taxon>Eukaryota</taxon>
        <taxon>Viridiplantae</taxon>
        <taxon>Streptophyta</taxon>
        <taxon>Embryophyta</taxon>
        <taxon>Tracheophyta</taxon>
        <taxon>Spermatophyta</taxon>
        <taxon>Magnoliopsida</taxon>
        <taxon>eudicotyledons</taxon>
        <taxon>Gunneridae</taxon>
        <taxon>Pentapetalae</taxon>
        <taxon>rosids</taxon>
        <taxon>malvids</taxon>
        <taxon>Brassicales</taxon>
        <taxon>Brassicaceae</taxon>
        <taxon>Brassiceae</taxon>
        <taxon>Brassica</taxon>
    </lineage>
</organism>
<keyword evidence="10" id="KW-1071">Ligand-gated ion channel</keyword>
<dbReference type="InterPro" id="IPR028082">
    <property type="entry name" value="Peripla_BP_I"/>
</dbReference>
<comment type="subunit">
    <text evidence="2">May form heteromers.</text>
</comment>
<evidence type="ECO:0000256" key="3">
    <source>
        <dbReference type="ARBA" id="ARBA00022448"/>
    </source>
</evidence>
<dbReference type="SUPFAM" id="SSF53822">
    <property type="entry name" value="Periplasmic binding protein-like I"/>
    <property type="match status" value="2"/>
</dbReference>
<evidence type="ECO:0000256" key="9">
    <source>
        <dbReference type="ARBA" id="ARBA00023180"/>
    </source>
</evidence>
<dbReference type="InterPro" id="IPR015683">
    <property type="entry name" value="Ionotropic_Glu_rcpt"/>
</dbReference>
<evidence type="ECO:0000256" key="12">
    <source>
        <dbReference type="ARBA" id="ARBA00049638"/>
    </source>
</evidence>
<evidence type="ECO:0000313" key="17">
    <source>
        <dbReference type="Proteomes" id="UP000824890"/>
    </source>
</evidence>
<evidence type="ECO:0000256" key="8">
    <source>
        <dbReference type="ARBA" id="ARBA00023170"/>
    </source>
</evidence>
<evidence type="ECO:0000256" key="10">
    <source>
        <dbReference type="ARBA" id="ARBA00023286"/>
    </source>
</evidence>
<keyword evidence="4 14" id="KW-0812">Transmembrane</keyword>
<feature type="transmembrane region" description="Helical" evidence="14">
    <location>
        <begin position="1294"/>
        <end position="1322"/>
    </location>
</feature>
<feature type="transmembrane region" description="Helical" evidence="14">
    <location>
        <begin position="589"/>
        <end position="608"/>
    </location>
</feature>
<dbReference type="CDD" id="cd13686">
    <property type="entry name" value="GluR_Plant"/>
    <property type="match status" value="1"/>
</dbReference>
<feature type="transmembrane region" description="Helical" evidence="14">
    <location>
        <begin position="519"/>
        <end position="540"/>
    </location>
</feature>
<evidence type="ECO:0000256" key="5">
    <source>
        <dbReference type="ARBA" id="ARBA00022989"/>
    </source>
</evidence>
<evidence type="ECO:0000256" key="1">
    <source>
        <dbReference type="ARBA" id="ARBA00004141"/>
    </source>
</evidence>
<keyword evidence="5 14" id="KW-1133">Transmembrane helix</keyword>
<feature type="domain" description="Ionotropic glutamate receptor C-terminal" evidence="15">
    <location>
        <begin position="1179"/>
        <end position="1524"/>
    </location>
</feature>
<dbReference type="SUPFAM" id="SSF53850">
    <property type="entry name" value="Periplasmic binding protein-like II"/>
    <property type="match status" value="2"/>
</dbReference>
<reference evidence="16 17" key="1">
    <citation type="submission" date="2021-05" db="EMBL/GenBank/DDBJ databases">
        <title>Genome Assembly of Synthetic Allotetraploid Brassica napus Reveals Homoeologous Exchanges between Subgenomes.</title>
        <authorList>
            <person name="Davis J.T."/>
        </authorList>
    </citation>
    <scope>NUCLEOTIDE SEQUENCE [LARGE SCALE GENOMIC DNA]</scope>
    <source>
        <strain evidence="17">cv. Da-Ae</strain>
        <tissue evidence="16">Seedling</tissue>
    </source>
</reference>